<protein>
    <submittedName>
        <fullName evidence="3">CDP-glycerol--glycerophosphate glycerophosphotransferase</fullName>
    </submittedName>
</protein>
<dbReference type="EMBL" id="PYMJ01000005">
    <property type="protein sequence ID" value="PSU49833.1"/>
    <property type="molecule type" value="Genomic_DNA"/>
</dbReference>
<organism evidence="3 4">
    <name type="scientific">Photobacterium frigidiphilum</name>
    <dbReference type="NCBI Taxonomy" id="264736"/>
    <lineage>
        <taxon>Bacteria</taxon>
        <taxon>Pseudomonadati</taxon>
        <taxon>Pseudomonadota</taxon>
        <taxon>Gammaproteobacteria</taxon>
        <taxon>Vibrionales</taxon>
        <taxon>Vibrionaceae</taxon>
        <taxon>Photobacterium</taxon>
    </lineage>
</organism>
<feature type="domain" description="UDP-N-acetylglucosamine 2-epimerase" evidence="2">
    <location>
        <begin position="183"/>
        <end position="320"/>
    </location>
</feature>
<dbReference type="GO" id="GO:0016853">
    <property type="term" value="F:isomerase activity"/>
    <property type="evidence" value="ECO:0007669"/>
    <property type="project" value="UniProtKB-KW"/>
</dbReference>
<dbReference type="PIRSF" id="PIRSF028458">
    <property type="entry name" value="UCP028458_glyceroPtfrase"/>
    <property type="match status" value="1"/>
</dbReference>
<dbReference type="Pfam" id="PF02350">
    <property type="entry name" value="Epimerase_2"/>
    <property type="match status" value="1"/>
</dbReference>
<dbReference type="InterPro" id="IPR003331">
    <property type="entry name" value="UDP_GlcNAc_Epimerase_2_dom"/>
</dbReference>
<dbReference type="InterPro" id="IPR016886">
    <property type="entry name" value="UCP028458_glyceroPtfrase"/>
</dbReference>
<evidence type="ECO:0000256" key="1">
    <source>
        <dbReference type="RuleBase" id="RU003513"/>
    </source>
</evidence>
<evidence type="ECO:0000259" key="2">
    <source>
        <dbReference type="Pfam" id="PF02350"/>
    </source>
</evidence>
<evidence type="ECO:0000313" key="4">
    <source>
        <dbReference type="Proteomes" id="UP000240987"/>
    </source>
</evidence>
<name>A0A2T3JLB6_9GAMM</name>
<dbReference type="RefSeq" id="WP_107242045.1">
    <property type="nucleotide sequence ID" value="NZ_PYMJ01000005.1"/>
</dbReference>
<keyword evidence="4" id="KW-1185">Reference proteome</keyword>
<comment type="caution">
    <text evidence="3">The sequence shown here is derived from an EMBL/GenBank/DDBJ whole genome shotgun (WGS) entry which is preliminary data.</text>
</comment>
<sequence>MQSSTAGGSADGGSYRFLLYVEQNYSFAILRPLQAAAIAAGHQVQWLLVGDDVSASFLALNETCCASVKAAVDYQPHAVFVPGDRVPSFIPGLKVEVFHGLNESKRGNEYPERGMFDLFCTEGHGRTKMLQPLAEERGYFQVKETGWIKLDSLLNYKQTETFARPQILFASTFTPSLSCAASVYDEIKALSQDKCWHWLVTLHPKIDPQTAEKYRQLESENLTFFDNDKVIELLHRADVMVCDNSSIFQEFLLLNKPVVTVNNREPQACFINITTPDALAGAIEQALAPSDELLSAIKQYGPNITPYLDGQSSQRVLAVVTEMLAAGWQNTKPANLFRNLKMRKKMHYWKW</sequence>
<dbReference type="Gene3D" id="3.40.50.12580">
    <property type="match status" value="1"/>
</dbReference>
<dbReference type="InterPro" id="IPR043148">
    <property type="entry name" value="TagF_C"/>
</dbReference>
<dbReference type="AlphaFoldDB" id="A0A2T3JLB6"/>
<dbReference type="GO" id="GO:0016740">
    <property type="term" value="F:transferase activity"/>
    <property type="evidence" value="ECO:0007669"/>
    <property type="project" value="UniProtKB-KW"/>
</dbReference>
<proteinExistence type="inferred from homology"/>
<dbReference type="SUPFAM" id="SSF53756">
    <property type="entry name" value="UDP-Glycosyltransferase/glycogen phosphorylase"/>
    <property type="match status" value="1"/>
</dbReference>
<keyword evidence="3" id="KW-0808">Transferase</keyword>
<comment type="similarity">
    <text evidence="1">Belongs to the UDP-N-acetylglucosamine 2-epimerase family.</text>
</comment>
<accession>A0A2T3JLB6</accession>
<reference evidence="3 4" key="1">
    <citation type="submission" date="2018-01" db="EMBL/GenBank/DDBJ databases">
        <title>Whole genome sequencing of Histamine producing bacteria.</title>
        <authorList>
            <person name="Butler K."/>
        </authorList>
    </citation>
    <scope>NUCLEOTIDE SEQUENCE [LARGE SCALE GENOMIC DNA]</scope>
    <source>
        <strain evidence="3 4">JCM 12947</strain>
    </source>
</reference>
<evidence type="ECO:0000313" key="3">
    <source>
        <dbReference type="EMBL" id="PSU49833.1"/>
    </source>
</evidence>
<dbReference type="OrthoDB" id="6212418at2"/>
<dbReference type="Proteomes" id="UP000240987">
    <property type="component" value="Unassembled WGS sequence"/>
</dbReference>
<gene>
    <name evidence="3" type="ORF">C9J12_06880</name>
</gene>
<keyword evidence="1" id="KW-0413">Isomerase</keyword>